<evidence type="ECO:0000256" key="8">
    <source>
        <dbReference type="ARBA" id="ARBA00022741"/>
    </source>
</evidence>
<evidence type="ECO:0000256" key="6">
    <source>
        <dbReference type="ARBA" id="ARBA00022519"/>
    </source>
</evidence>
<dbReference type="EMBL" id="CP118101">
    <property type="protein sequence ID" value="WDH83430.1"/>
    <property type="molecule type" value="Genomic_DNA"/>
</dbReference>
<dbReference type="SUPFAM" id="SSF161098">
    <property type="entry name" value="MetI-like"/>
    <property type="match status" value="1"/>
</dbReference>
<keyword evidence="8" id="KW-0547">Nucleotide-binding</keyword>
<feature type="transmembrane region" description="Helical" evidence="13">
    <location>
        <begin position="12"/>
        <end position="35"/>
    </location>
</feature>
<proteinExistence type="inferred from homology"/>
<evidence type="ECO:0000259" key="15">
    <source>
        <dbReference type="PROSITE" id="PS50928"/>
    </source>
</evidence>
<dbReference type="GO" id="GO:0005524">
    <property type="term" value="F:ATP binding"/>
    <property type="evidence" value="ECO:0007669"/>
    <property type="project" value="UniProtKB-KW"/>
</dbReference>
<feature type="transmembrane region" description="Helical" evidence="13">
    <location>
        <begin position="235"/>
        <end position="255"/>
    </location>
</feature>
<evidence type="ECO:0000256" key="7">
    <source>
        <dbReference type="ARBA" id="ARBA00022692"/>
    </source>
</evidence>
<dbReference type="GO" id="GO:0016887">
    <property type="term" value="F:ATP hydrolysis activity"/>
    <property type="evidence" value="ECO:0007669"/>
    <property type="project" value="InterPro"/>
</dbReference>
<dbReference type="InterPro" id="IPR003593">
    <property type="entry name" value="AAA+_ATPase"/>
</dbReference>
<dbReference type="InterPro" id="IPR035906">
    <property type="entry name" value="MetI-like_sf"/>
</dbReference>
<dbReference type="Pfam" id="PF00005">
    <property type="entry name" value="ABC_tran"/>
    <property type="match status" value="1"/>
</dbReference>
<dbReference type="InterPro" id="IPR017871">
    <property type="entry name" value="ABC_transporter-like_CS"/>
</dbReference>
<keyword evidence="10" id="KW-1278">Translocase</keyword>
<dbReference type="InterPro" id="IPR050388">
    <property type="entry name" value="ABC_Ni/Peptide_Import"/>
</dbReference>
<keyword evidence="9" id="KW-0067">ATP-binding</keyword>
<dbReference type="Gene3D" id="1.10.3720.10">
    <property type="entry name" value="MetI-like"/>
    <property type="match status" value="1"/>
</dbReference>
<feature type="transmembrane region" description="Helical" evidence="13">
    <location>
        <begin position="129"/>
        <end position="147"/>
    </location>
</feature>
<evidence type="ECO:0000256" key="4">
    <source>
        <dbReference type="ARBA" id="ARBA00022448"/>
    </source>
</evidence>
<evidence type="ECO:0000313" key="16">
    <source>
        <dbReference type="EMBL" id="WDH83430.1"/>
    </source>
</evidence>
<evidence type="ECO:0000256" key="11">
    <source>
        <dbReference type="ARBA" id="ARBA00022989"/>
    </source>
</evidence>
<feature type="transmembrane region" description="Helical" evidence="13">
    <location>
        <begin position="104"/>
        <end position="123"/>
    </location>
</feature>
<reference evidence="16" key="1">
    <citation type="submission" date="2023-02" db="EMBL/GenBank/DDBJ databases">
        <title>Pathogen: clinical or host-associated sample.</title>
        <authorList>
            <person name="Hergert J."/>
            <person name="Casey R."/>
            <person name="Wagner J."/>
            <person name="Young E.L."/>
            <person name="Oakeson K.F."/>
        </authorList>
    </citation>
    <scope>NUCLEOTIDE SEQUENCE</scope>
    <source>
        <strain evidence="16">2022CK-00830</strain>
    </source>
</reference>
<protein>
    <submittedName>
        <fullName evidence="16">Dipeptide/oligopeptide/nickel ABC transporter permease/ATP-binding protein</fullName>
    </submittedName>
</protein>
<name>A0AAX3N402_9BACL</name>
<evidence type="ECO:0000256" key="9">
    <source>
        <dbReference type="ARBA" id="ARBA00022840"/>
    </source>
</evidence>
<dbReference type="AlphaFoldDB" id="A0AAX3N402"/>
<dbReference type="SUPFAM" id="SSF52540">
    <property type="entry name" value="P-loop containing nucleoside triphosphate hydrolases"/>
    <property type="match status" value="1"/>
</dbReference>
<feature type="domain" description="ABC transporter" evidence="14">
    <location>
        <begin position="295"/>
        <end position="523"/>
    </location>
</feature>
<keyword evidence="7 13" id="KW-0812">Transmembrane</keyword>
<dbReference type="RefSeq" id="WP_274359544.1">
    <property type="nucleotide sequence ID" value="NZ_CP118101.1"/>
</dbReference>
<evidence type="ECO:0000256" key="5">
    <source>
        <dbReference type="ARBA" id="ARBA00022475"/>
    </source>
</evidence>
<evidence type="ECO:0000256" key="12">
    <source>
        <dbReference type="ARBA" id="ARBA00023136"/>
    </source>
</evidence>
<dbReference type="GO" id="GO:0055085">
    <property type="term" value="P:transmembrane transport"/>
    <property type="evidence" value="ECO:0007669"/>
    <property type="project" value="InterPro"/>
</dbReference>
<dbReference type="SMART" id="SM00382">
    <property type="entry name" value="AAA"/>
    <property type="match status" value="1"/>
</dbReference>
<keyword evidence="5" id="KW-1003">Cell membrane</keyword>
<gene>
    <name evidence="16" type="ORF">PUW23_04070</name>
</gene>
<evidence type="ECO:0000256" key="13">
    <source>
        <dbReference type="RuleBase" id="RU363032"/>
    </source>
</evidence>
<feature type="domain" description="ABC transmembrane type-1" evidence="15">
    <location>
        <begin position="70"/>
        <end position="258"/>
    </location>
</feature>
<comment type="subcellular location">
    <subcellularLocation>
        <location evidence="13">Cell membrane</location>
        <topology evidence="13">Multi-pass membrane protein</topology>
    </subcellularLocation>
    <subcellularLocation>
        <location evidence="2">Cell membrane</location>
        <topology evidence="2">Peripheral membrane protein</topology>
    </subcellularLocation>
    <subcellularLocation>
        <location evidence="1">Membrane</location>
        <topology evidence="1">Multi-pass membrane protein</topology>
    </subcellularLocation>
</comment>
<dbReference type="Proteomes" id="UP001220962">
    <property type="component" value="Chromosome"/>
</dbReference>
<keyword evidence="6" id="KW-0997">Cell inner membrane</keyword>
<dbReference type="PANTHER" id="PTHR43297">
    <property type="entry name" value="OLIGOPEPTIDE TRANSPORT ATP-BINDING PROTEIN APPD"/>
    <property type="match status" value="1"/>
</dbReference>
<dbReference type="CDD" id="cd06261">
    <property type="entry name" value="TM_PBP2"/>
    <property type="match status" value="1"/>
</dbReference>
<dbReference type="InterPro" id="IPR003439">
    <property type="entry name" value="ABC_transporter-like_ATP-bd"/>
</dbReference>
<dbReference type="Gene3D" id="3.40.50.300">
    <property type="entry name" value="P-loop containing nucleotide triphosphate hydrolases"/>
    <property type="match status" value="1"/>
</dbReference>
<dbReference type="InterPro" id="IPR000515">
    <property type="entry name" value="MetI-like"/>
</dbReference>
<accession>A0AAX3N402</accession>
<dbReference type="CDD" id="cd03257">
    <property type="entry name" value="ABC_NikE_OppD_transporters"/>
    <property type="match status" value="1"/>
</dbReference>
<evidence type="ECO:0000256" key="2">
    <source>
        <dbReference type="ARBA" id="ARBA00004202"/>
    </source>
</evidence>
<evidence type="ECO:0000256" key="10">
    <source>
        <dbReference type="ARBA" id="ARBA00022967"/>
    </source>
</evidence>
<dbReference type="GO" id="GO:0005886">
    <property type="term" value="C:plasma membrane"/>
    <property type="evidence" value="ECO:0007669"/>
    <property type="project" value="UniProtKB-SubCell"/>
</dbReference>
<dbReference type="PROSITE" id="PS50893">
    <property type="entry name" value="ABC_TRANSPORTER_2"/>
    <property type="match status" value="1"/>
</dbReference>
<organism evidence="16 17">
    <name type="scientific">Paenibacillus urinalis</name>
    <dbReference type="NCBI Taxonomy" id="521520"/>
    <lineage>
        <taxon>Bacteria</taxon>
        <taxon>Bacillati</taxon>
        <taxon>Bacillota</taxon>
        <taxon>Bacilli</taxon>
        <taxon>Bacillales</taxon>
        <taxon>Paenibacillaceae</taxon>
        <taxon>Paenibacillus</taxon>
    </lineage>
</organism>
<feature type="transmembrane region" description="Helical" evidence="13">
    <location>
        <begin position="70"/>
        <end position="92"/>
    </location>
</feature>
<evidence type="ECO:0000256" key="1">
    <source>
        <dbReference type="ARBA" id="ARBA00004141"/>
    </source>
</evidence>
<dbReference type="InterPro" id="IPR027417">
    <property type="entry name" value="P-loop_NTPase"/>
</dbReference>
<dbReference type="PANTHER" id="PTHR43297:SF14">
    <property type="entry name" value="ATPASE AAA-TYPE CORE DOMAIN-CONTAINING PROTEIN"/>
    <property type="match status" value="1"/>
</dbReference>
<evidence type="ECO:0000313" key="17">
    <source>
        <dbReference type="Proteomes" id="UP001220962"/>
    </source>
</evidence>
<dbReference type="PROSITE" id="PS00211">
    <property type="entry name" value="ABC_TRANSPORTER_1"/>
    <property type="match status" value="1"/>
</dbReference>
<keyword evidence="12 13" id="KW-0472">Membrane</keyword>
<sequence length="526" mass="57167">MKLTWSQKIGTVLFAVYVIIGIFGPLVIDISPHAIDGERLMPPSGEYWLGTNAIGQNLFSQLIYGARTTLIIGLTVALISTFLSAALGLMAGYSKRLDPFLNGLANMLLVLPSLLLILIVASFTGGGTWQLILTLSLLTWPGYMRLIRATVLSLKEREFVKAAQLYNGSSSYILRRHLLPFIWPLVRTKFIVSFQSAVAMEASLSFLGIGDPSTVSWGRMLQDAFSRTQTFLTDAWLWMVVPPAGALLIVIMALAMMGEGRPTRQGFAAKLNRPESRVIAAQAAKRGGEGQAAAISVQDLSVTYGDKTIVHPISFEVKEGSITSLVGESGSGKTTLARAVYGLVPDDSVTGSVQIGGHSIYAKDKVNTMQRWIDAAYIFQDPRSSFNPIMTIGQQFDETMKLQHSKEEKHSAAVAALKEVQLGEHVLSLYPHQLSGGMLARALIALAFVNKPKVLIADEPTGALDPLVKREVFDLLVTKVRENRMALLLITHDIPAAEHISDLIIVLHGGRAVEPQYEEQSSAGGE</sequence>
<dbReference type="PROSITE" id="PS50928">
    <property type="entry name" value="ABC_TM1"/>
    <property type="match status" value="1"/>
</dbReference>
<keyword evidence="11 13" id="KW-1133">Transmembrane helix</keyword>
<comment type="similarity">
    <text evidence="13">Belongs to the binding-protein-dependent transport system permease family.</text>
</comment>
<evidence type="ECO:0000256" key="3">
    <source>
        <dbReference type="ARBA" id="ARBA00005417"/>
    </source>
</evidence>
<keyword evidence="4 13" id="KW-0813">Transport</keyword>
<evidence type="ECO:0000259" key="14">
    <source>
        <dbReference type="PROSITE" id="PS50893"/>
    </source>
</evidence>
<comment type="similarity">
    <text evidence="3">Belongs to the ABC transporter superfamily.</text>
</comment>
<dbReference type="Pfam" id="PF00528">
    <property type="entry name" value="BPD_transp_1"/>
    <property type="match status" value="1"/>
</dbReference>